<name>A0A2I0XFW1_9ASPA</name>
<proteinExistence type="predicted"/>
<evidence type="ECO:0000313" key="2">
    <source>
        <dbReference type="Proteomes" id="UP000233837"/>
    </source>
</evidence>
<dbReference type="PANTHER" id="PTHR31286">
    <property type="entry name" value="GLYCINE-RICH CELL WALL STRUCTURAL PROTEIN 1.8-LIKE"/>
    <property type="match status" value="1"/>
</dbReference>
<dbReference type="STRING" id="906689.A0A2I0XFW1"/>
<protein>
    <submittedName>
        <fullName evidence="1">Uncharacterized protein</fullName>
    </submittedName>
</protein>
<keyword evidence="2" id="KW-1185">Reference proteome</keyword>
<accession>A0A2I0XFW1</accession>
<reference evidence="1 2" key="1">
    <citation type="journal article" date="2016" name="Sci. Rep.">
        <title>The Dendrobium catenatum Lindl. genome sequence provides insights into polysaccharide synthase, floral development and adaptive evolution.</title>
        <authorList>
            <person name="Zhang G.Q."/>
            <person name="Xu Q."/>
            <person name="Bian C."/>
            <person name="Tsai W.C."/>
            <person name="Yeh C.M."/>
            <person name="Liu K.W."/>
            <person name="Yoshida K."/>
            <person name="Zhang L.S."/>
            <person name="Chang S.B."/>
            <person name="Chen F."/>
            <person name="Shi Y."/>
            <person name="Su Y.Y."/>
            <person name="Zhang Y.Q."/>
            <person name="Chen L.J."/>
            <person name="Yin Y."/>
            <person name="Lin M."/>
            <person name="Huang H."/>
            <person name="Deng H."/>
            <person name="Wang Z.W."/>
            <person name="Zhu S.L."/>
            <person name="Zhao X."/>
            <person name="Deng C."/>
            <person name="Niu S.C."/>
            <person name="Huang J."/>
            <person name="Wang M."/>
            <person name="Liu G.H."/>
            <person name="Yang H.J."/>
            <person name="Xiao X.J."/>
            <person name="Hsiao Y.Y."/>
            <person name="Wu W.L."/>
            <person name="Chen Y.Y."/>
            <person name="Mitsuda N."/>
            <person name="Ohme-Takagi M."/>
            <person name="Luo Y.B."/>
            <person name="Van de Peer Y."/>
            <person name="Liu Z.J."/>
        </authorList>
    </citation>
    <scope>NUCLEOTIDE SEQUENCE [LARGE SCALE GENOMIC DNA]</scope>
    <source>
        <tissue evidence="1">The whole plant</tissue>
    </source>
</reference>
<gene>
    <name evidence="1" type="ORF">MA16_Dca025401</name>
</gene>
<dbReference type="InterPro" id="IPR040256">
    <property type="entry name" value="At4g02000-like"/>
</dbReference>
<dbReference type="PANTHER" id="PTHR31286:SF180">
    <property type="entry name" value="OS10G0362600 PROTEIN"/>
    <property type="match status" value="1"/>
</dbReference>
<dbReference type="Proteomes" id="UP000233837">
    <property type="component" value="Unassembled WGS sequence"/>
</dbReference>
<dbReference type="EMBL" id="KZ501922">
    <property type="protein sequence ID" value="PKU86801.1"/>
    <property type="molecule type" value="Genomic_DNA"/>
</dbReference>
<dbReference type="InterPro" id="IPR036691">
    <property type="entry name" value="Endo/exonu/phosph_ase_sf"/>
</dbReference>
<dbReference type="AlphaFoldDB" id="A0A2I0XFW1"/>
<evidence type="ECO:0000313" key="1">
    <source>
        <dbReference type="EMBL" id="PKU86801.1"/>
    </source>
</evidence>
<reference evidence="1 2" key="2">
    <citation type="journal article" date="2017" name="Nature">
        <title>The Apostasia genome and the evolution of orchids.</title>
        <authorList>
            <person name="Zhang G.Q."/>
            <person name="Liu K.W."/>
            <person name="Li Z."/>
            <person name="Lohaus R."/>
            <person name="Hsiao Y.Y."/>
            <person name="Niu S.C."/>
            <person name="Wang J.Y."/>
            <person name="Lin Y.C."/>
            <person name="Xu Q."/>
            <person name="Chen L.J."/>
            <person name="Yoshida K."/>
            <person name="Fujiwara S."/>
            <person name="Wang Z.W."/>
            <person name="Zhang Y.Q."/>
            <person name="Mitsuda N."/>
            <person name="Wang M."/>
            <person name="Liu G.H."/>
            <person name="Pecoraro L."/>
            <person name="Huang H.X."/>
            <person name="Xiao X.J."/>
            <person name="Lin M."/>
            <person name="Wu X.Y."/>
            <person name="Wu W.L."/>
            <person name="Chen Y.Y."/>
            <person name="Chang S.B."/>
            <person name="Sakamoto S."/>
            <person name="Ohme-Takagi M."/>
            <person name="Yagi M."/>
            <person name="Zeng S.J."/>
            <person name="Shen C.Y."/>
            <person name="Yeh C.M."/>
            <person name="Luo Y.B."/>
            <person name="Tsai W.C."/>
            <person name="Van de Peer Y."/>
            <person name="Liu Z.J."/>
        </authorList>
    </citation>
    <scope>NUCLEOTIDE SEQUENCE [LARGE SCALE GENOMIC DNA]</scope>
    <source>
        <tissue evidence="1">The whole plant</tissue>
    </source>
</reference>
<organism evidence="1 2">
    <name type="scientific">Dendrobium catenatum</name>
    <dbReference type="NCBI Taxonomy" id="906689"/>
    <lineage>
        <taxon>Eukaryota</taxon>
        <taxon>Viridiplantae</taxon>
        <taxon>Streptophyta</taxon>
        <taxon>Embryophyta</taxon>
        <taxon>Tracheophyta</taxon>
        <taxon>Spermatophyta</taxon>
        <taxon>Magnoliopsida</taxon>
        <taxon>Liliopsida</taxon>
        <taxon>Asparagales</taxon>
        <taxon>Orchidaceae</taxon>
        <taxon>Epidendroideae</taxon>
        <taxon>Malaxideae</taxon>
        <taxon>Dendrobiinae</taxon>
        <taxon>Dendrobium</taxon>
    </lineage>
</organism>
<dbReference type="SUPFAM" id="SSF56219">
    <property type="entry name" value="DNase I-like"/>
    <property type="match status" value="1"/>
</dbReference>
<sequence length="345" mass="40697">MRLLKWSPDFDINSESPICPAWISLPNLRIHFYNHTVLQAIGSIFGRPLQVDQATANRSRPSVARILVEMDITKECPKEIWLGSEINGYTQKVEIEIFPIFCSHCKLHGHDTSNCFILNPSLKNKTQNNGNRENGFTGSNYTWNNNRLWQRLDRILFNQHWISNWPLTVVEHLFRSLLDHCPLLISIKNNDTNIKGTSFFRFQNLWLQHSDFFQLVSSNWNNCIAPDTSVKGMIRFWLKIKRLNQSLNWWNKHHVKNIFANIKELEERVCYLENLLSSDPLVTKQLNDTKEKLIKFQDMEETFWRQKASAKHLNERDRNTKYFHALVNKKKSLNFINKVKDENGN</sequence>